<dbReference type="Proteomes" id="UP001529369">
    <property type="component" value="Unassembled WGS sequence"/>
</dbReference>
<protein>
    <submittedName>
        <fullName evidence="2">Pyridoxamine 5'-phosphate oxidase family protein</fullName>
    </submittedName>
</protein>
<dbReference type="SUPFAM" id="SSF50475">
    <property type="entry name" value="FMN-binding split barrel"/>
    <property type="match status" value="1"/>
</dbReference>
<evidence type="ECO:0000259" key="1">
    <source>
        <dbReference type="Pfam" id="PF16242"/>
    </source>
</evidence>
<keyword evidence="3" id="KW-1185">Reference proteome</keyword>
<dbReference type="Pfam" id="PF16242">
    <property type="entry name" value="Pyrid_ox_like"/>
    <property type="match status" value="1"/>
</dbReference>
<comment type="caution">
    <text evidence="2">The sequence shown here is derived from an EMBL/GenBank/DDBJ whole genome shotgun (WGS) entry which is preliminary data.</text>
</comment>
<evidence type="ECO:0000313" key="3">
    <source>
        <dbReference type="Proteomes" id="UP001529369"/>
    </source>
</evidence>
<feature type="domain" description="General stress protein FMN-binding split barrel" evidence="1">
    <location>
        <begin position="6"/>
        <end position="138"/>
    </location>
</feature>
<gene>
    <name evidence="2" type="ORF">QWZ14_19130</name>
</gene>
<evidence type="ECO:0000313" key="2">
    <source>
        <dbReference type="EMBL" id="MDN3566491.1"/>
    </source>
</evidence>
<accession>A0ABT8AAL5</accession>
<dbReference type="InterPro" id="IPR038725">
    <property type="entry name" value="YdaG_split_barrel_FMN-bd"/>
</dbReference>
<sequence>MATMTKQELATAMGKIDFAMLTTRTEGGQLATRPMSNNGEVGTDGDSYYFSWDSARTVGDIEADPKVALSFQGSAGLFGKPPLFVAVEGTARIVRDRAAFARYWTRDLERWFADGIETEGMVMIHVHADRIHYWDGQDEGEVTG</sequence>
<organism evidence="2 3">
    <name type="scientific">Paeniroseomonas aquatica</name>
    <dbReference type="NCBI Taxonomy" id="373043"/>
    <lineage>
        <taxon>Bacteria</taxon>
        <taxon>Pseudomonadati</taxon>
        <taxon>Pseudomonadota</taxon>
        <taxon>Alphaproteobacteria</taxon>
        <taxon>Acetobacterales</taxon>
        <taxon>Acetobacteraceae</taxon>
        <taxon>Paeniroseomonas</taxon>
    </lineage>
</organism>
<dbReference type="PANTHER" id="PTHR34818">
    <property type="entry name" value="PROTEIN BLI-3"/>
    <property type="match status" value="1"/>
</dbReference>
<dbReference type="Gene3D" id="2.30.110.10">
    <property type="entry name" value="Electron Transport, Fmn-binding Protein, Chain A"/>
    <property type="match status" value="1"/>
</dbReference>
<dbReference type="RefSeq" id="WP_290318416.1">
    <property type="nucleotide sequence ID" value="NZ_JAUFPN010000176.1"/>
</dbReference>
<dbReference type="InterPro" id="IPR012349">
    <property type="entry name" value="Split_barrel_FMN-bd"/>
</dbReference>
<dbReference type="InterPro" id="IPR052917">
    <property type="entry name" value="Stress-Dev_Protein"/>
</dbReference>
<proteinExistence type="predicted"/>
<dbReference type="PANTHER" id="PTHR34818:SF1">
    <property type="entry name" value="PROTEIN BLI-3"/>
    <property type="match status" value="1"/>
</dbReference>
<dbReference type="EMBL" id="JAUFPN010000176">
    <property type="protein sequence ID" value="MDN3566491.1"/>
    <property type="molecule type" value="Genomic_DNA"/>
</dbReference>
<reference evidence="3" key="1">
    <citation type="journal article" date="2019" name="Int. J. Syst. Evol. Microbiol.">
        <title>The Global Catalogue of Microorganisms (GCM) 10K type strain sequencing project: providing services to taxonomists for standard genome sequencing and annotation.</title>
        <authorList>
            <consortium name="The Broad Institute Genomics Platform"/>
            <consortium name="The Broad Institute Genome Sequencing Center for Infectious Disease"/>
            <person name="Wu L."/>
            <person name="Ma J."/>
        </authorList>
    </citation>
    <scope>NUCLEOTIDE SEQUENCE [LARGE SCALE GENOMIC DNA]</scope>
    <source>
        <strain evidence="3">CECT 7131</strain>
    </source>
</reference>
<name>A0ABT8AAL5_9PROT</name>